<evidence type="ECO:0008006" key="4">
    <source>
        <dbReference type="Google" id="ProtNLM"/>
    </source>
</evidence>
<sequence>MAPALTIRQVKKAVQDGCHEDVKCDKKGVSDTGPYGAFVSSWTWQNVKKCNNERMYCSGVSNTSCSTYCYRGGRDSCSNGGLGSNGGGTCNPGGSVNVSISSDERTSDTGSDGRVDLRLAHPR</sequence>
<dbReference type="Proteomes" id="UP000325313">
    <property type="component" value="Unassembled WGS sequence"/>
</dbReference>
<accession>A0A5B0M715</accession>
<proteinExistence type="predicted"/>
<feature type="region of interest" description="Disordered" evidence="1">
    <location>
        <begin position="85"/>
        <end position="123"/>
    </location>
</feature>
<protein>
    <recommendedName>
        <fullName evidence="4">Glucanase</fullName>
    </recommendedName>
</protein>
<dbReference type="AlphaFoldDB" id="A0A5B0M715"/>
<reference evidence="2 3" key="1">
    <citation type="submission" date="2019-05" db="EMBL/GenBank/DDBJ databases">
        <title>Emergence of the Ug99 lineage of the wheat stem rust pathogen through somatic hybridization.</title>
        <authorList>
            <person name="Li F."/>
            <person name="Upadhyaya N.M."/>
            <person name="Sperschneider J."/>
            <person name="Matny O."/>
            <person name="Nguyen-Phuc H."/>
            <person name="Mago R."/>
            <person name="Raley C."/>
            <person name="Miller M.E."/>
            <person name="Silverstein K.A.T."/>
            <person name="Henningsen E."/>
            <person name="Hirsch C.D."/>
            <person name="Visser B."/>
            <person name="Pretorius Z.A."/>
            <person name="Steffenson B.J."/>
            <person name="Schwessinger B."/>
            <person name="Dodds P.N."/>
            <person name="Figueroa M."/>
        </authorList>
    </citation>
    <scope>NUCLEOTIDE SEQUENCE [LARGE SCALE GENOMIC DNA]</scope>
    <source>
        <strain evidence="2 3">Ug99</strain>
    </source>
</reference>
<organism evidence="2 3">
    <name type="scientific">Puccinia graminis f. sp. tritici</name>
    <dbReference type="NCBI Taxonomy" id="56615"/>
    <lineage>
        <taxon>Eukaryota</taxon>
        <taxon>Fungi</taxon>
        <taxon>Dikarya</taxon>
        <taxon>Basidiomycota</taxon>
        <taxon>Pucciniomycotina</taxon>
        <taxon>Pucciniomycetes</taxon>
        <taxon>Pucciniales</taxon>
        <taxon>Pucciniaceae</taxon>
        <taxon>Puccinia</taxon>
    </lineage>
</organism>
<dbReference type="EMBL" id="VDEP01000478">
    <property type="protein sequence ID" value="KAA1072562.1"/>
    <property type="molecule type" value="Genomic_DNA"/>
</dbReference>
<evidence type="ECO:0000256" key="1">
    <source>
        <dbReference type="SAM" id="MobiDB-lite"/>
    </source>
</evidence>
<feature type="compositionally biased region" description="Basic and acidic residues" evidence="1">
    <location>
        <begin position="102"/>
        <end position="123"/>
    </location>
</feature>
<evidence type="ECO:0000313" key="3">
    <source>
        <dbReference type="Proteomes" id="UP000325313"/>
    </source>
</evidence>
<comment type="caution">
    <text evidence="2">The sequence shown here is derived from an EMBL/GenBank/DDBJ whole genome shotgun (WGS) entry which is preliminary data.</text>
</comment>
<name>A0A5B0M715_PUCGR</name>
<gene>
    <name evidence="2" type="ORF">PGTUg99_017930</name>
</gene>
<evidence type="ECO:0000313" key="2">
    <source>
        <dbReference type="EMBL" id="KAA1072562.1"/>
    </source>
</evidence>